<proteinExistence type="predicted"/>
<protein>
    <recommendedName>
        <fullName evidence="2">Protein phosphatase 1 regulatory subunit 26 N-terminal domain-containing protein</fullName>
    </recommendedName>
</protein>
<keyword evidence="4" id="KW-1185">Reference proteome</keyword>
<feature type="domain" description="Protein phosphatase 1 regulatory subunit 26 N-terminal" evidence="2">
    <location>
        <begin position="2"/>
        <end position="50"/>
    </location>
</feature>
<dbReference type="EMBL" id="JASSZA010000001">
    <property type="protein sequence ID" value="KAK2119093.1"/>
    <property type="molecule type" value="Genomic_DNA"/>
</dbReference>
<dbReference type="PANTHER" id="PTHR15724">
    <property type="entry name" value="PROTEIN PHOSPHATASE 1 REGULATORY SUBUNIT 26"/>
    <property type="match status" value="1"/>
</dbReference>
<feature type="region of interest" description="Disordered" evidence="1">
    <location>
        <begin position="22"/>
        <end position="87"/>
    </location>
</feature>
<evidence type="ECO:0000259" key="2">
    <source>
        <dbReference type="Pfam" id="PF15740"/>
    </source>
</evidence>
<feature type="domain" description="Protein phosphatase 1 regulatory subunit 26 N-terminal" evidence="2">
    <location>
        <begin position="56"/>
        <end position="97"/>
    </location>
</feature>
<comment type="caution">
    <text evidence="3">The sequence shown here is derived from an EMBL/GenBank/DDBJ whole genome shotgun (WGS) entry which is preliminary data.</text>
</comment>
<dbReference type="PANTHER" id="PTHR15724:SF0">
    <property type="entry name" value="PROTEIN PHOSPHATASE 1 REGULATORY SUBUNIT 26"/>
    <property type="match status" value="1"/>
</dbReference>
<feature type="domain" description="Protein phosphatase 1 regulatory subunit 26 N-terminal" evidence="2">
    <location>
        <begin position="100"/>
        <end position="190"/>
    </location>
</feature>
<evidence type="ECO:0000313" key="3">
    <source>
        <dbReference type="EMBL" id="KAK2119093.1"/>
    </source>
</evidence>
<reference evidence="3 4" key="1">
    <citation type="submission" date="2023-05" db="EMBL/GenBank/DDBJ databases">
        <title>B98-5 Cell Line De Novo Hybrid Assembly: An Optical Mapping Approach.</title>
        <authorList>
            <person name="Kananen K."/>
            <person name="Auerbach J.A."/>
            <person name="Kautto E."/>
            <person name="Blachly J.S."/>
        </authorList>
    </citation>
    <scope>NUCLEOTIDE SEQUENCE [LARGE SCALE GENOMIC DNA]</scope>
    <source>
        <strain evidence="3">B95-8</strain>
        <tissue evidence="3">Cell line</tissue>
    </source>
</reference>
<evidence type="ECO:0000313" key="4">
    <source>
        <dbReference type="Proteomes" id="UP001266305"/>
    </source>
</evidence>
<evidence type="ECO:0000256" key="1">
    <source>
        <dbReference type="SAM" id="MobiDB-lite"/>
    </source>
</evidence>
<feature type="region of interest" description="Disordered" evidence="1">
    <location>
        <begin position="151"/>
        <end position="196"/>
    </location>
</feature>
<sequence length="196" mass="21695">MTSNSNSNDRIEEAVQVYQLQKTRKEANGDMPCPQRAQLWEERELDSRTQHKQRHKNDRSLSASPLFYSPNVPSRSDGDSSSVDSDGSVEQEIWTVLTPSDRSLSASPLFYYPSMPSRCDGDSCSMDSEEQEIRTSLTLKAQWGGLLVRGENCPQAASGPLSPPGHNRQTSGPKPPSKTLNLPLDFKRNVEAAAMP</sequence>
<name>A0ABQ9WEA9_SAGOE</name>
<dbReference type="InterPro" id="IPR026130">
    <property type="entry name" value="PPP1R26"/>
</dbReference>
<dbReference type="Pfam" id="PF15740">
    <property type="entry name" value="PPP1R26_N"/>
    <property type="match status" value="3"/>
</dbReference>
<accession>A0ABQ9WEA9</accession>
<organism evidence="3 4">
    <name type="scientific">Saguinus oedipus</name>
    <name type="common">Cotton-top tamarin</name>
    <name type="synonym">Oedipomidas oedipus</name>
    <dbReference type="NCBI Taxonomy" id="9490"/>
    <lineage>
        <taxon>Eukaryota</taxon>
        <taxon>Metazoa</taxon>
        <taxon>Chordata</taxon>
        <taxon>Craniata</taxon>
        <taxon>Vertebrata</taxon>
        <taxon>Euteleostomi</taxon>
        <taxon>Mammalia</taxon>
        <taxon>Eutheria</taxon>
        <taxon>Euarchontoglires</taxon>
        <taxon>Primates</taxon>
        <taxon>Haplorrhini</taxon>
        <taxon>Platyrrhini</taxon>
        <taxon>Cebidae</taxon>
        <taxon>Callitrichinae</taxon>
        <taxon>Saguinus</taxon>
    </lineage>
</organism>
<dbReference type="Proteomes" id="UP001266305">
    <property type="component" value="Unassembled WGS sequence"/>
</dbReference>
<feature type="compositionally biased region" description="Basic and acidic residues" evidence="1">
    <location>
        <begin position="39"/>
        <end position="49"/>
    </location>
</feature>
<gene>
    <name evidence="3" type="ORF">P7K49_000479</name>
</gene>
<dbReference type="InterPro" id="IPR031474">
    <property type="entry name" value="PPP1R26_N"/>
</dbReference>